<keyword evidence="5 6" id="KW-0378">Hydrolase</keyword>
<dbReference type="GO" id="GO:0005737">
    <property type="term" value="C:cytoplasm"/>
    <property type="evidence" value="ECO:0007669"/>
    <property type="project" value="UniProtKB-SubCell"/>
</dbReference>
<comment type="subunit">
    <text evidence="6">Consists of a catalytic RNA component and at least 4-5 protein subunits.</text>
</comment>
<evidence type="ECO:0000256" key="2">
    <source>
        <dbReference type="ARBA" id="ARBA00022694"/>
    </source>
</evidence>
<dbReference type="AlphaFoldDB" id="A0A3S3RC63"/>
<dbReference type="InterPro" id="IPR036980">
    <property type="entry name" value="RNase_P/MRP_Rpp29_sf"/>
</dbReference>
<evidence type="ECO:0000256" key="6">
    <source>
        <dbReference type="HAMAP-Rule" id="MF_00754"/>
    </source>
</evidence>
<dbReference type="HAMAP" id="MF_00754">
    <property type="entry name" value="RNase_P_1"/>
    <property type="match status" value="1"/>
</dbReference>
<dbReference type="EC" id="3.1.26.5" evidence="6"/>
<evidence type="ECO:0000313" key="8">
    <source>
        <dbReference type="Proteomes" id="UP000288215"/>
    </source>
</evidence>
<organism evidence="7 8">
    <name type="scientific">Methanosuratincola subterraneus</name>
    <dbReference type="NCBI Taxonomy" id="2593994"/>
    <lineage>
        <taxon>Archaea</taxon>
        <taxon>Thermoproteota</taxon>
        <taxon>Methanosuratincolia</taxon>
        <taxon>Candidatus Methanomethylicales</taxon>
        <taxon>Candidatus Methanomethylicaceae</taxon>
        <taxon>Candidatus Methanosuratincola (ex Vanwonterghem et al. 2016)</taxon>
    </lineage>
</organism>
<evidence type="ECO:0000256" key="1">
    <source>
        <dbReference type="ARBA" id="ARBA00022490"/>
    </source>
</evidence>
<keyword evidence="3 6" id="KW-0540">Nuclease</keyword>
<dbReference type="GO" id="GO:0004526">
    <property type="term" value="F:ribonuclease P activity"/>
    <property type="evidence" value="ECO:0007669"/>
    <property type="project" value="UniProtKB-UniRule"/>
</dbReference>
<keyword evidence="1 6" id="KW-0963">Cytoplasm</keyword>
<dbReference type="Gene3D" id="2.30.30.210">
    <property type="entry name" value="Ribonuclease P/MRP, subunit p29"/>
    <property type="match status" value="1"/>
</dbReference>
<dbReference type="InterPro" id="IPR023538">
    <property type="entry name" value="RNP1"/>
</dbReference>
<dbReference type="GO" id="GO:0030677">
    <property type="term" value="C:ribonuclease P complex"/>
    <property type="evidence" value="ECO:0007669"/>
    <property type="project" value="UniProtKB-UniRule"/>
</dbReference>
<name>A0A3S3RC63_METS7</name>
<protein>
    <recommendedName>
        <fullName evidence="6">Ribonuclease P protein component 1</fullName>
        <shortName evidence="6">RNase P component 1</shortName>
        <ecNumber evidence="6">3.1.26.5</ecNumber>
    </recommendedName>
    <alternativeName>
        <fullName evidence="6">Rpp29</fullName>
    </alternativeName>
</protein>
<comment type="subcellular location">
    <subcellularLocation>
        <location evidence="6">Cytoplasm</location>
    </subcellularLocation>
</comment>
<dbReference type="GO" id="GO:0001682">
    <property type="term" value="P:tRNA 5'-leader removal"/>
    <property type="evidence" value="ECO:0007669"/>
    <property type="project" value="UniProtKB-UniRule"/>
</dbReference>
<dbReference type="EMBL" id="RXGA01000003">
    <property type="protein sequence ID" value="RWX73522.1"/>
    <property type="molecule type" value="Genomic_DNA"/>
</dbReference>
<dbReference type="InterPro" id="IPR023534">
    <property type="entry name" value="Rof/RNase_P-like"/>
</dbReference>
<dbReference type="Proteomes" id="UP000288215">
    <property type="component" value="Unassembled WGS sequence"/>
</dbReference>
<evidence type="ECO:0000256" key="3">
    <source>
        <dbReference type="ARBA" id="ARBA00022722"/>
    </source>
</evidence>
<evidence type="ECO:0000256" key="5">
    <source>
        <dbReference type="ARBA" id="ARBA00022801"/>
    </source>
</evidence>
<comment type="function">
    <text evidence="6">Part of ribonuclease P, a protein complex that generates mature tRNA molecules by cleaving their 5'-ends.</text>
</comment>
<evidence type="ECO:0000256" key="4">
    <source>
        <dbReference type="ARBA" id="ARBA00022759"/>
    </source>
</evidence>
<comment type="catalytic activity">
    <reaction evidence="6">
        <text>Endonucleolytic cleavage of RNA, removing 5'-extranucleotides from tRNA precursor.</text>
        <dbReference type="EC" id="3.1.26.5"/>
    </reaction>
</comment>
<dbReference type="Pfam" id="PF01868">
    <property type="entry name" value="RNase_P-MRP_p29"/>
    <property type="match status" value="1"/>
</dbReference>
<proteinExistence type="inferred from homology"/>
<keyword evidence="4 6" id="KW-0255">Endonuclease</keyword>
<comment type="caution">
    <text evidence="7">The sequence shown here is derived from an EMBL/GenBank/DDBJ whole genome shotgun (WGS) entry which is preliminary data.</text>
</comment>
<gene>
    <name evidence="6" type="primary">rnp1</name>
    <name evidence="7" type="ORF">Metus_1496</name>
</gene>
<accession>A0A3S3RC63</accession>
<dbReference type="GO" id="GO:0003723">
    <property type="term" value="F:RNA binding"/>
    <property type="evidence" value="ECO:0007669"/>
    <property type="project" value="InterPro"/>
</dbReference>
<reference evidence="7 8" key="1">
    <citation type="submission" date="2018-12" db="EMBL/GenBank/DDBJ databases">
        <title>The complete genome of the methanogenic archaea of the candidate phylum Verstraetearchaeota, obtained from the metagenome of underground thermal water.</title>
        <authorList>
            <person name="Kadnikov V.V."/>
            <person name="Mardanov A.V."/>
            <person name="Beletsky A.V."/>
            <person name="Karnachuk O.V."/>
            <person name="Ravin N.V."/>
        </authorList>
    </citation>
    <scope>NUCLEOTIDE SEQUENCE [LARGE SCALE GENOMIC DNA]</scope>
    <source>
        <strain evidence="7">Ch88</strain>
    </source>
</reference>
<keyword evidence="2 6" id="KW-0819">tRNA processing</keyword>
<dbReference type="SMART" id="SM00538">
    <property type="entry name" value="POP4"/>
    <property type="match status" value="1"/>
</dbReference>
<comment type="similarity">
    <text evidence="6">Belongs to the eukaryotic/archaeal RNase P protein component 1 family.</text>
</comment>
<sequence length="93" mass="10472">MNVMPENILYNELIGLRVSVVGSTDPSQLGISGTVVDETEKMLVVSTTGSARRVMIPKMISRFSFFIPDEVVVEGREIALTPEERLKRLQRRH</sequence>
<evidence type="ECO:0000313" key="7">
    <source>
        <dbReference type="EMBL" id="RWX73522.1"/>
    </source>
</evidence>
<dbReference type="InterPro" id="IPR002730">
    <property type="entry name" value="Rpp29/RNP1"/>
</dbReference>
<dbReference type="SUPFAM" id="SSF101744">
    <property type="entry name" value="Rof/RNase P subunit-like"/>
    <property type="match status" value="1"/>
</dbReference>